<gene>
    <name evidence="3" type="ORF">GCM10007047_31710</name>
</gene>
<dbReference type="EMBL" id="BMXG01000027">
    <property type="protein sequence ID" value="GHC11985.1"/>
    <property type="molecule type" value="Genomic_DNA"/>
</dbReference>
<accession>A0A8J3DJU6</accession>
<protein>
    <submittedName>
        <fullName evidence="3">NTPase</fullName>
    </submittedName>
</protein>
<evidence type="ECO:0000313" key="3">
    <source>
        <dbReference type="EMBL" id="GHC11985.1"/>
    </source>
</evidence>
<sequence>MADEATFSQGDYPIQSPDQDGLGRDRFAKGFAARLSRWRGDHSLTIGLCGDWGTGKTSLKNLIVHHLEANNTDIPVVEFNPWMVTGIEAITQTFFGQIASQFPKGDDAKDTARRELWTRYSRYLGFGAKIAEASEVIGVVVPGMAAAGKFSKGALKRAQEMADHAADSLAQPDKSLVDLREEISQSLKDLKAPILIVVDDIDRLTSEEICLIFRLVKANADFPNLMFLMLFQRDTAESALDRLSNGKGRLFLEKIVHSLFDLPQPDFRQVHQALFKRFDEFLAQAANHRFDDERWSNLWFRGFRGYFKTFRHVYRFVSTFEITFFSLIEDSTLDVNQIDLFALECLRVFEPEIYQFLADKRALATGEHDIDTGKEEQKTFVEELLKLRRASDETQLYAILGELFPLLAQSWGGQGYSGGFMMQWRRELRVCVPEHFDRYFRYALSAQEVSEAEIRQILDRTKDRDQFVAEFSKLIEHGRALSALQRLEAESELLTSPHKVEYLLGLSDLCDRFDVGRSIFSENEADYIDQIVRRSTDDANVNERFNLIEKLVTETRSLTFGAHWLQWFDRNKLDDNHPDVENVPQRFDDMEKLWKTRIDDCAANEPERLYNVASLGYVLRYWLNIGDQEKVREFVRSISDPGPILRLLASLVSQRSSQAMSSVYVKNRSYLSWQELEKYASQAYWVGCQSILNEVDAEGKGDPKISQFLKESLERWHRGDADASQPNDD</sequence>
<dbReference type="AlphaFoldDB" id="A0A8J3DJU6"/>
<reference evidence="3" key="2">
    <citation type="submission" date="2020-09" db="EMBL/GenBank/DDBJ databases">
        <authorList>
            <person name="Sun Q."/>
            <person name="Kim S."/>
        </authorList>
    </citation>
    <scope>NUCLEOTIDE SEQUENCE</scope>
    <source>
        <strain evidence="3">KCTC 12870</strain>
    </source>
</reference>
<evidence type="ECO:0000256" key="1">
    <source>
        <dbReference type="SAM" id="MobiDB-lite"/>
    </source>
</evidence>
<evidence type="ECO:0000259" key="2">
    <source>
        <dbReference type="Pfam" id="PF07693"/>
    </source>
</evidence>
<name>A0A8J3DJU6_9BACT</name>
<feature type="domain" description="KAP NTPase" evidence="2">
    <location>
        <begin position="25"/>
        <end position="323"/>
    </location>
</feature>
<dbReference type="InterPro" id="IPR011646">
    <property type="entry name" value="KAP_P-loop"/>
</dbReference>
<evidence type="ECO:0000313" key="4">
    <source>
        <dbReference type="Proteomes" id="UP000642829"/>
    </source>
</evidence>
<dbReference type="Gene3D" id="3.40.50.300">
    <property type="entry name" value="P-loop containing nucleotide triphosphate hydrolases"/>
    <property type="match status" value="1"/>
</dbReference>
<keyword evidence="4" id="KW-1185">Reference proteome</keyword>
<dbReference type="SUPFAM" id="SSF52540">
    <property type="entry name" value="P-loop containing nucleoside triphosphate hydrolases"/>
    <property type="match status" value="1"/>
</dbReference>
<dbReference type="RefSeq" id="WP_189517060.1">
    <property type="nucleotide sequence ID" value="NZ_BMXG01000027.1"/>
</dbReference>
<dbReference type="Pfam" id="PF07693">
    <property type="entry name" value="KAP_NTPase"/>
    <property type="match status" value="1"/>
</dbReference>
<reference evidence="3" key="1">
    <citation type="journal article" date="2014" name="Int. J. Syst. Evol. Microbiol.">
        <title>Complete genome sequence of Corynebacterium casei LMG S-19264T (=DSM 44701T), isolated from a smear-ripened cheese.</title>
        <authorList>
            <consortium name="US DOE Joint Genome Institute (JGI-PGF)"/>
            <person name="Walter F."/>
            <person name="Albersmeier A."/>
            <person name="Kalinowski J."/>
            <person name="Ruckert C."/>
        </authorList>
    </citation>
    <scope>NUCLEOTIDE SEQUENCE</scope>
    <source>
        <strain evidence="3">KCTC 12870</strain>
    </source>
</reference>
<organism evidence="3 4">
    <name type="scientific">Cerasicoccus arenae</name>
    <dbReference type="NCBI Taxonomy" id="424488"/>
    <lineage>
        <taxon>Bacteria</taxon>
        <taxon>Pseudomonadati</taxon>
        <taxon>Verrucomicrobiota</taxon>
        <taxon>Opitutia</taxon>
        <taxon>Puniceicoccales</taxon>
        <taxon>Cerasicoccaceae</taxon>
        <taxon>Cerasicoccus</taxon>
    </lineage>
</organism>
<dbReference type="InterPro" id="IPR027417">
    <property type="entry name" value="P-loop_NTPase"/>
</dbReference>
<dbReference type="Proteomes" id="UP000642829">
    <property type="component" value="Unassembled WGS sequence"/>
</dbReference>
<feature type="region of interest" description="Disordered" evidence="1">
    <location>
        <begin position="1"/>
        <end position="23"/>
    </location>
</feature>
<proteinExistence type="predicted"/>
<comment type="caution">
    <text evidence="3">The sequence shown here is derived from an EMBL/GenBank/DDBJ whole genome shotgun (WGS) entry which is preliminary data.</text>
</comment>